<dbReference type="SUPFAM" id="SSF55961">
    <property type="entry name" value="Bet v1-like"/>
    <property type="match status" value="1"/>
</dbReference>
<evidence type="ECO:0000313" key="1">
    <source>
        <dbReference type="EMBL" id="SFW89932.1"/>
    </source>
</evidence>
<gene>
    <name evidence="1" type="ORF">SAMN04489730_7394</name>
</gene>
<dbReference type="STRING" id="546364.SAMN04489730_7394"/>
<dbReference type="RefSeq" id="WP_072480564.1">
    <property type="nucleotide sequence ID" value="NZ_FPJG01000006.1"/>
</dbReference>
<sequence>MAEQSTQSIEVDAEPSRVMAVIADFPAYPEWAKAVRQAEVLDTDGDGRAKQVKLTLDAGPIKDVYTLSYDWDDDGLGVSWHLVKGQMQKAQNGRYALEDLGGGRTRVTYTLSVELALPMIGLLRRKAEKMVMDTALKELKKRAEG</sequence>
<dbReference type="InterPro" id="IPR019587">
    <property type="entry name" value="Polyketide_cyclase/dehydratase"/>
</dbReference>
<dbReference type="EMBL" id="FPJG01000006">
    <property type="protein sequence ID" value="SFW89932.1"/>
    <property type="molecule type" value="Genomic_DNA"/>
</dbReference>
<proteinExistence type="predicted"/>
<name>A0A1K1T0A8_9PSEU</name>
<reference evidence="2" key="1">
    <citation type="submission" date="2016-11" db="EMBL/GenBank/DDBJ databases">
        <authorList>
            <person name="Varghese N."/>
            <person name="Submissions S."/>
        </authorList>
    </citation>
    <scope>NUCLEOTIDE SEQUENCE [LARGE SCALE GENOMIC DNA]</scope>
    <source>
        <strain evidence="2">DSM 44671</strain>
    </source>
</reference>
<dbReference type="InterPro" id="IPR023393">
    <property type="entry name" value="START-like_dom_sf"/>
</dbReference>
<dbReference type="Gene3D" id="3.30.530.20">
    <property type="match status" value="1"/>
</dbReference>
<protein>
    <submittedName>
        <fullName evidence="1">Ribosome association toxin PasT (RatA) of the RatAB toxin-antitoxin module</fullName>
    </submittedName>
</protein>
<dbReference type="PANTHER" id="PTHR39683">
    <property type="entry name" value="CONSERVED PROTEIN TB16.3"/>
    <property type="match status" value="1"/>
</dbReference>
<accession>A0A1K1T0A8</accession>
<dbReference type="PANTHER" id="PTHR39683:SF4">
    <property type="entry name" value="COENZYME Q-BINDING PROTEIN COQ10 START DOMAIN-CONTAINING PROTEIN"/>
    <property type="match status" value="1"/>
</dbReference>
<keyword evidence="2" id="KW-1185">Reference proteome</keyword>
<organism evidence="1 2">
    <name type="scientific">Amycolatopsis australiensis</name>
    <dbReference type="NCBI Taxonomy" id="546364"/>
    <lineage>
        <taxon>Bacteria</taxon>
        <taxon>Bacillati</taxon>
        <taxon>Actinomycetota</taxon>
        <taxon>Actinomycetes</taxon>
        <taxon>Pseudonocardiales</taxon>
        <taxon>Pseudonocardiaceae</taxon>
        <taxon>Amycolatopsis</taxon>
    </lineage>
</organism>
<dbReference type="Pfam" id="PF10604">
    <property type="entry name" value="Polyketide_cyc2"/>
    <property type="match status" value="1"/>
</dbReference>
<dbReference type="Proteomes" id="UP000182740">
    <property type="component" value="Unassembled WGS sequence"/>
</dbReference>
<dbReference type="OrthoDB" id="5243015at2"/>
<dbReference type="CDD" id="cd07819">
    <property type="entry name" value="SRPBCC_2"/>
    <property type="match status" value="1"/>
</dbReference>
<evidence type="ECO:0000313" key="2">
    <source>
        <dbReference type="Proteomes" id="UP000182740"/>
    </source>
</evidence>
<dbReference type="AlphaFoldDB" id="A0A1K1T0A8"/>